<evidence type="ECO:0000313" key="3">
    <source>
        <dbReference type="EMBL" id="KAH0571445.1"/>
    </source>
</evidence>
<reference evidence="3" key="2">
    <citation type="submission" date="2020-12" db="EMBL/GenBank/DDBJ databases">
        <title>New Spironucleus salmonicida genome in near-complete chromosomes.</title>
        <authorList>
            <person name="Xu F."/>
            <person name="Kurt Z."/>
            <person name="Jimenez-Gonzalez A."/>
            <person name="Astvaldsson A."/>
            <person name="Andersson J.O."/>
            <person name="Svard S.G."/>
        </authorList>
    </citation>
    <scope>NUCLEOTIDE SEQUENCE</scope>
    <source>
        <strain evidence="3">ATCC 50377</strain>
    </source>
</reference>
<accession>V6LY26</accession>
<dbReference type="Proteomes" id="UP000018208">
    <property type="component" value="Unassembled WGS sequence"/>
</dbReference>
<reference evidence="2 3" key="1">
    <citation type="journal article" date="2014" name="PLoS Genet.">
        <title>The Genome of Spironucleus salmonicida Highlights a Fish Pathogen Adapted to Fluctuating Environments.</title>
        <authorList>
            <person name="Xu F."/>
            <person name="Jerlstrom-Hultqvist J."/>
            <person name="Einarsson E."/>
            <person name="Astvaldsson A."/>
            <person name="Svard S.G."/>
            <person name="Andersson J.O."/>
        </authorList>
    </citation>
    <scope>NUCLEOTIDE SEQUENCE</scope>
    <source>
        <strain evidence="3">ATCC 50377</strain>
    </source>
</reference>
<dbReference type="VEuPathDB" id="GiardiaDB:SS50377_25630"/>
<feature type="coiled-coil region" evidence="1">
    <location>
        <begin position="566"/>
        <end position="646"/>
    </location>
</feature>
<keyword evidence="1" id="KW-0175">Coiled coil</keyword>
<evidence type="ECO:0000313" key="4">
    <source>
        <dbReference type="Proteomes" id="UP000018208"/>
    </source>
</evidence>
<protein>
    <submittedName>
        <fullName evidence="2">Uncharacterized protein</fullName>
    </submittedName>
</protein>
<proteinExistence type="predicted"/>
<organism evidence="2">
    <name type="scientific">Spironucleus salmonicida</name>
    <dbReference type="NCBI Taxonomy" id="348837"/>
    <lineage>
        <taxon>Eukaryota</taxon>
        <taxon>Metamonada</taxon>
        <taxon>Diplomonadida</taxon>
        <taxon>Hexamitidae</taxon>
        <taxon>Hexamitinae</taxon>
        <taxon>Spironucleus</taxon>
    </lineage>
</organism>
<evidence type="ECO:0000256" key="1">
    <source>
        <dbReference type="SAM" id="Coils"/>
    </source>
</evidence>
<name>V6LY26_9EUKA</name>
<dbReference type="AlphaFoldDB" id="V6LY26"/>
<keyword evidence="4" id="KW-1185">Reference proteome</keyword>
<dbReference type="EMBL" id="KI545950">
    <property type="protein sequence ID" value="EST49470.1"/>
    <property type="molecule type" value="Genomic_DNA"/>
</dbReference>
<dbReference type="EMBL" id="AUWU02000006">
    <property type="protein sequence ID" value="KAH0571445.1"/>
    <property type="molecule type" value="Genomic_DNA"/>
</dbReference>
<sequence>MYSAMCNFNTSKGISKNQSDFYQLQILLYGQEDIFYNSNTVILANTQFQGVIEFAFQSTFINPLFIAKLTLIDVIDGMNHHWQHSYFLQTNTVSLSKSTQQQLTLKCNKLEIIITTVITELKFNFYFTFPFLEFNAPSILLPESKQQLWNYLTLEIQSDMMWFQMFLPDRGATLQSVYFPPSEEILIKLSLQFNFDGNLQKTPIFAAKILCERPFCKTATFQITEISPRYPPQFYSLIDNLLANLHTKKSEFKDSKGGGVSCKFFTNTIGFLQRYVLDKNKNQTENNLKRFVANQPIYQTQIEKLAKTFTQQNAIIDNLDCQKYEDFNVENSSFTVIMQVINKIESPKMSYGQFLDTSTEYASFLAAGCQIKKHVHSMVFLSASKFDLNFQLFDVGTGGLAIGKIKNQDVQFQNYENQNFLVKYLASKQHSLLQLAKKGVSCFLAYYSENIYQEEEIKFTSKQMQKSLQSSKSYLSKVLSNQIEFRMYIKDQFYCDEQDIKILEEDVEDMEKQVMGSLNIEILSKYFSEKSKQILFTENKSYILHTYAQARTIRMEFLAEEKHRKEVDAEKEFQRLEILRKQQEEQDRLEFEKLEEERIIKEEEERIIKQQLLNEAEEKRLLEEAKQQAEEQRKLLELQVKQLKKNKGRALIKQPNNKGQLNNKRLPYFLGQPFEPKEVVINPELLKMKCKADERIKQRQDQIAKEMQSNVLKMQQLKIKFEKDMLLYQEKMDTTLVNQIHNTIKLQKIDEDNAIQYIEEQELFLIDQQKIMDSYASNYEKKMLTLQQEQAEQIQQDEENVIGKHTNRVNKLEKALEEMTYQKSLKIKLQLGKIKDNEQGSYEEENIS</sequence>
<gene>
    <name evidence="2" type="ORF">SS50377_10219</name>
    <name evidence="3" type="ORF">SS50377_25630</name>
</gene>
<feature type="coiled-coil region" evidence="1">
    <location>
        <begin position="776"/>
        <end position="822"/>
    </location>
</feature>
<evidence type="ECO:0000313" key="2">
    <source>
        <dbReference type="EMBL" id="EST49470.1"/>
    </source>
</evidence>